<dbReference type="InterPro" id="IPR044946">
    <property type="entry name" value="Restrct_endonuc_typeI_TRD_sf"/>
</dbReference>
<protein>
    <submittedName>
        <fullName evidence="5">Restriction endonuclease subunit S</fullName>
    </submittedName>
</protein>
<keyword evidence="3" id="KW-0238">DNA-binding</keyword>
<proteinExistence type="inferred from homology"/>
<organism evidence="5">
    <name type="scientific">Pseudomonas syringae</name>
    <dbReference type="NCBI Taxonomy" id="317"/>
    <lineage>
        <taxon>Bacteria</taxon>
        <taxon>Pseudomonadati</taxon>
        <taxon>Pseudomonadota</taxon>
        <taxon>Gammaproteobacteria</taxon>
        <taxon>Pseudomonadales</taxon>
        <taxon>Pseudomonadaceae</taxon>
        <taxon>Pseudomonas</taxon>
    </lineage>
</organism>
<dbReference type="GO" id="GO:0003677">
    <property type="term" value="F:DNA binding"/>
    <property type="evidence" value="ECO:0007669"/>
    <property type="project" value="UniProtKB-KW"/>
</dbReference>
<dbReference type="SUPFAM" id="SSF116734">
    <property type="entry name" value="DNA methylase specificity domain"/>
    <property type="match status" value="2"/>
</dbReference>
<dbReference type="EMBL" id="VLIF01000020">
    <property type="protein sequence ID" value="NAO78524.1"/>
    <property type="molecule type" value="Genomic_DNA"/>
</dbReference>
<feature type="domain" description="Type I restriction modification DNA specificity" evidence="4">
    <location>
        <begin position="235"/>
        <end position="402"/>
    </location>
</feature>
<evidence type="ECO:0000313" key="5">
    <source>
        <dbReference type="EMBL" id="NAO78524.1"/>
    </source>
</evidence>
<keyword evidence="2" id="KW-0680">Restriction system</keyword>
<keyword evidence="5" id="KW-0378">Hydrolase</keyword>
<dbReference type="PANTHER" id="PTHR30408">
    <property type="entry name" value="TYPE-1 RESTRICTION ENZYME ECOKI SPECIFICITY PROTEIN"/>
    <property type="match status" value="1"/>
</dbReference>
<evidence type="ECO:0000256" key="3">
    <source>
        <dbReference type="ARBA" id="ARBA00023125"/>
    </source>
</evidence>
<dbReference type="AlphaFoldDB" id="A0A6B2AZM2"/>
<gene>
    <name evidence="5" type="ORF">PspP123CL_21810</name>
</gene>
<reference evidence="5" key="1">
    <citation type="journal article" date="2020" name="Phytopathology">
        <title>Zucchini vein clearing disease is caused by several lineages within Pseudomonas syringae species complex.</title>
        <authorList>
            <person name="Lacault C."/>
            <person name="Briand M."/>
            <person name="Jacques M.A."/>
            <person name="Darrasse A."/>
        </authorList>
    </citation>
    <scope>NUCLEOTIDE SEQUENCE</scope>
    <source>
        <strain evidence="5">P123</strain>
    </source>
</reference>
<name>A0A6B2AZM2_PSESX</name>
<feature type="domain" description="Type I restriction modification DNA specificity" evidence="4">
    <location>
        <begin position="18"/>
        <end position="192"/>
    </location>
</feature>
<dbReference type="GO" id="GO:0004519">
    <property type="term" value="F:endonuclease activity"/>
    <property type="evidence" value="ECO:0007669"/>
    <property type="project" value="UniProtKB-KW"/>
</dbReference>
<keyword evidence="5" id="KW-0540">Nuclease</keyword>
<dbReference type="Pfam" id="PF01420">
    <property type="entry name" value="Methylase_S"/>
    <property type="match status" value="2"/>
</dbReference>
<dbReference type="GO" id="GO:0009307">
    <property type="term" value="P:DNA restriction-modification system"/>
    <property type="evidence" value="ECO:0007669"/>
    <property type="project" value="UniProtKB-KW"/>
</dbReference>
<dbReference type="CDD" id="cd17273">
    <property type="entry name" value="RMtype1_S_EcoJA69PI-TRD1-CR1_like"/>
    <property type="match status" value="1"/>
</dbReference>
<dbReference type="InterPro" id="IPR000055">
    <property type="entry name" value="Restrct_endonuc_typeI_TRD"/>
</dbReference>
<evidence type="ECO:0000259" key="4">
    <source>
        <dbReference type="Pfam" id="PF01420"/>
    </source>
</evidence>
<sequence length="437" mass="47706">MSVVGNSGYKDTVIGLLPTDWQISSIRDTGKIVSGGTPSTSLAEYWNGDINWCTPTDITRLGGSRTIQSTERKITNEGLRNSGAVLIKKNSLLVCTRATVGICAINAEPITTNQGFKSIIPNEFFTSDYLYYAITNLQPELKKKAGGSTFLEINKTEFEKILICRPPLHEQRGIASILTTVDDKLDVIASQIEATQALKQGLIQALFSRGVGTQDANGCWLTHTKFQKKGALELPVGWNVVRLGDIAPLIRRPVEINRDATYPELGLRSYGKGTFHKPALLGAKVGNKRLFEIKTGDLLFSNVFAWEGAVAVARHEDDGRFGSHRYITCTVDESRADTSYVFRYLITPAGIASLTLASPGGAGRNKTLGLSALANITMPLPPLAEQQKISQILDDVETKLQTLELKQSAVKSIKRGLMQKLLIGEWRVKLDSPEGTA</sequence>
<comment type="caution">
    <text evidence="5">The sequence shown here is derived from an EMBL/GenBank/DDBJ whole genome shotgun (WGS) entry which is preliminary data.</text>
</comment>
<comment type="similarity">
    <text evidence="1">Belongs to the type-I restriction system S methylase family.</text>
</comment>
<dbReference type="Gene3D" id="1.10.287.1120">
    <property type="entry name" value="Bipartite methylase S protein"/>
    <property type="match status" value="1"/>
</dbReference>
<accession>A0A6B2AZM2</accession>
<dbReference type="Gene3D" id="3.90.220.20">
    <property type="entry name" value="DNA methylase specificity domains"/>
    <property type="match status" value="2"/>
</dbReference>
<dbReference type="InterPro" id="IPR052021">
    <property type="entry name" value="Type-I_RS_S_subunit"/>
</dbReference>
<dbReference type="PANTHER" id="PTHR30408:SF12">
    <property type="entry name" value="TYPE I RESTRICTION ENZYME MJAVIII SPECIFICITY SUBUNIT"/>
    <property type="match status" value="1"/>
</dbReference>
<keyword evidence="5" id="KW-0255">Endonuclease</keyword>
<dbReference type="RefSeq" id="WP_024663212.1">
    <property type="nucleotide sequence ID" value="NZ_JAJISS010000020.1"/>
</dbReference>
<evidence type="ECO:0000256" key="2">
    <source>
        <dbReference type="ARBA" id="ARBA00022747"/>
    </source>
</evidence>
<evidence type="ECO:0000256" key="1">
    <source>
        <dbReference type="ARBA" id="ARBA00010923"/>
    </source>
</evidence>